<keyword evidence="5 11" id="KW-1133">Transmembrane helix</keyword>
<keyword evidence="7 9" id="KW-0807">Transducer</keyword>
<dbReference type="GO" id="GO:0005886">
    <property type="term" value="C:plasma membrane"/>
    <property type="evidence" value="ECO:0007669"/>
    <property type="project" value="UniProtKB-SubCell"/>
</dbReference>
<keyword evidence="15" id="KW-1185">Reference proteome</keyword>
<dbReference type="GO" id="GO:0007165">
    <property type="term" value="P:signal transduction"/>
    <property type="evidence" value="ECO:0007669"/>
    <property type="project" value="UniProtKB-KW"/>
</dbReference>
<keyword evidence="4 11" id="KW-0812">Transmembrane</keyword>
<dbReference type="Pfam" id="PF00015">
    <property type="entry name" value="MCPsignal"/>
    <property type="match status" value="1"/>
</dbReference>
<dbReference type="EMBL" id="VAUO01000001">
    <property type="protein sequence ID" value="TLP64996.1"/>
    <property type="molecule type" value="Genomic_DNA"/>
</dbReference>
<evidence type="ECO:0000256" key="6">
    <source>
        <dbReference type="ARBA" id="ARBA00023136"/>
    </source>
</evidence>
<keyword evidence="3" id="KW-0488">Methylation</keyword>
<name>A0A5R8ZJI2_9PSED</name>
<dbReference type="Pfam" id="PF17200">
    <property type="entry name" value="sCache_2"/>
    <property type="match status" value="1"/>
</dbReference>
<evidence type="ECO:0000256" key="5">
    <source>
        <dbReference type="ARBA" id="ARBA00022989"/>
    </source>
</evidence>
<dbReference type="PRINTS" id="PR00260">
    <property type="entry name" value="CHEMTRNSDUCR"/>
</dbReference>
<evidence type="ECO:0000256" key="8">
    <source>
        <dbReference type="ARBA" id="ARBA00029447"/>
    </source>
</evidence>
<comment type="similarity">
    <text evidence="8">Belongs to the methyl-accepting chemotaxis (MCP) protein family.</text>
</comment>
<dbReference type="GO" id="GO:0006935">
    <property type="term" value="P:chemotaxis"/>
    <property type="evidence" value="ECO:0007669"/>
    <property type="project" value="InterPro"/>
</dbReference>
<evidence type="ECO:0000256" key="10">
    <source>
        <dbReference type="SAM" id="Coils"/>
    </source>
</evidence>
<dbReference type="InterPro" id="IPR003660">
    <property type="entry name" value="HAMP_dom"/>
</dbReference>
<keyword evidence="6 11" id="KW-0472">Membrane</keyword>
<dbReference type="SMART" id="SM00283">
    <property type="entry name" value="MA"/>
    <property type="match status" value="1"/>
</dbReference>
<dbReference type="CDD" id="cd06225">
    <property type="entry name" value="HAMP"/>
    <property type="match status" value="1"/>
</dbReference>
<dbReference type="SMART" id="SM00304">
    <property type="entry name" value="HAMP"/>
    <property type="match status" value="1"/>
</dbReference>
<proteinExistence type="inferred from homology"/>
<evidence type="ECO:0000259" key="13">
    <source>
        <dbReference type="PROSITE" id="PS50885"/>
    </source>
</evidence>
<dbReference type="CDD" id="cd11386">
    <property type="entry name" value="MCP_signal"/>
    <property type="match status" value="1"/>
</dbReference>
<evidence type="ECO:0000256" key="2">
    <source>
        <dbReference type="ARBA" id="ARBA00022475"/>
    </source>
</evidence>
<evidence type="ECO:0000256" key="1">
    <source>
        <dbReference type="ARBA" id="ARBA00004651"/>
    </source>
</evidence>
<dbReference type="SUPFAM" id="SSF58104">
    <property type="entry name" value="Methyl-accepting chemotaxis protein (MCP) signaling domain"/>
    <property type="match status" value="1"/>
</dbReference>
<dbReference type="OrthoDB" id="2489132at2"/>
<keyword evidence="2" id="KW-1003">Cell membrane</keyword>
<evidence type="ECO:0000256" key="4">
    <source>
        <dbReference type="ARBA" id="ARBA00022692"/>
    </source>
</evidence>
<dbReference type="InterPro" id="IPR004090">
    <property type="entry name" value="Chemotax_Me-accpt_rcpt"/>
</dbReference>
<comment type="subcellular location">
    <subcellularLocation>
        <location evidence="1">Cell membrane</location>
        <topology evidence="1">Multi-pass membrane protein</topology>
    </subcellularLocation>
</comment>
<evidence type="ECO:0000256" key="3">
    <source>
        <dbReference type="ARBA" id="ARBA00022481"/>
    </source>
</evidence>
<evidence type="ECO:0000256" key="9">
    <source>
        <dbReference type="PROSITE-ProRule" id="PRU00284"/>
    </source>
</evidence>
<dbReference type="PROSITE" id="PS50885">
    <property type="entry name" value="HAMP"/>
    <property type="match status" value="1"/>
</dbReference>
<keyword evidence="10" id="KW-0175">Coiled coil</keyword>
<comment type="caution">
    <text evidence="14">The sequence shown here is derived from an EMBL/GenBank/DDBJ whole genome shotgun (WGS) entry which is preliminary data.</text>
</comment>
<feature type="domain" description="Methyl-accepting transducer" evidence="12">
    <location>
        <begin position="272"/>
        <end position="508"/>
    </location>
</feature>
<evidence type="ECO:0000256" key="11">
    <source>
        <dbReference type="SAM" id="Phobius"/>
    </source>
</evidence>
<organism evidence="14 15">
    <name type="scientific">Pseudomonas mosselii</name>
    <dbReference type="NCBI Taxonomy" id="78327"/>
    <lineage>
        <taxon>Bacteria</taxon>
        <taxon>Pseudomonadati</taxon>
        <taxon>Pseudomonadota</taxon>
        <taxon>Gammaproteobacteria</taxon>
        <taxon>Pseudomonadales</taxon>
        <taxon>Pseudomonadaceae</taxon>
        <taxon>Pseudomonas</taxon>
    </lineage>
</organism>
<feature type="domain" description="HAMP" evidence="13">
    <location>
        <begin position="213"/>
        <end position="267"/>
    </location>
</feature>
<dbReference type="InterPro" id="IPR033480">
    <property type="entry name" value="sCache_2"/>
</dbReference>
<dbReference type="GO" id="GO:0004888">
    <property type="term" value="F:transmembrane signaling receptor activity"/>
    <property type="evidence" value="ECO:0007669"/>
    <property type="project" value="InterPro"/>
</dbReference>
<dbReference type="FunFam" id="1.10.287.950:FF:000001">
    <property type="entry name" value="Methyl-accepting chemotaxis sensory transducer"/>
    <property type="match status" value="1"/>
</dbReference>
<accession>A0A5R8ZJI2</accession>
<dbReference type="PANTHER" id="PTHR32089">
    <property type="entry name" value="METHYL-ACCEPTING CHEMOTAXIS PROTEIN MCPB"/>
    <property type="match status" value="1"/>
</dbReference>
<feature type="coiled-coil region" evidence="10">
    <location>
        <begin position="315"/>
        <end position="342"/>
    </location>
</feature>
<dbReference type="InterPro" id="IPR004089">
    <property type="entry name" value="MCPsignal_dom"/>
</dbReference>
<evidence type="ECO:0000313" key="15">
    <source>
        <dbReference type="Proteomes" id="UP000309819"/>
    </source>
</evidence>
<dbReference type="PANTHER" id="PTHR32089:SF112">
    <property type="entry name" value="LYSOZYME-LIKE PROTEIN-RELATED"/>
    <property type="match status" value="1"/>
</dbReference>
<evidence type="ECO:0000256" key="7">
    <source>
        <dbReference type="ARBA" id="ARBA00023224"/>
    </source>
</evidence>
<dbReference type="PROSITE" id="PS50111">
    <property type="entry name" value="CHEMOTAXIS_TRANSDUC_2"/>
    <property type="match status" value="1"/>
</dbReference>
<gene>
    <name evidence="14" type="ORF">FEM01_02105</name>
</gene>
<dbReference type="Proteomes" id="UP000309819">
    <property type="component" value="Unassembled WGS sequence"/>
</dbReference>
<sequence length="544" mass="58746">MKTLRSMSISRRLWLILLVAVAMLVVLGLLMLRQIHGDLYHAKAEKTRHVVQTAAGVLAYYQGLEAAGTLSREAAQQQALQVVRGLRYEENDYFWINDLQPKMVMHPTNPKLEGQDLSAIRDPDGFALFNEMVALARSQGAGPVDYRWPKPGASEPVPKTSYIQLFKPWGWIIGSGVYVDDVQAEFIRQLRDASLVGLGIALLMALMVVLIARSIAQPLQEAVQAMGNIASGESDLTRRLDTHGRDEITHLGEHFNRFNGKLQGVVGQLQGAAHALAASATQVGDNAGAAQATSAQQSLQMDQVATAINEVSYAVHDVAKHAEQAATEMRNAQQQVDHGQQAIHGSLQQIDRLSMTIEQAVQVIRELASHSTRIGGVLEVIRAIAEQTNLLALNAAIEAARAGEQGRGFAVVADEVRLLAQRTAQSTAEIQTMIEHLQGQSEAAVKAIDTSSEASRQTVEQAREAGTSLDAISQALHTLGALNASIASATLQQSHVVEEINRNVTETAGLSQQTAESARQSSDAGTALASLSVELEQLLRQFRV</sequence>
<feature type="transmembrane region" description="Helical" evidence="11">
    <location>
        <begin position="193"/>
        <end position="212"/>
    </location>
</feature>
<dbReference type="Gene3D" id="3.30.450.20">
    <property type="entry name" value="PAS domain"/>
    <property type="match status" value="1"/>
</dbReference>
<dbReference type="AlphaFoldDB" id="A0A5R8ZJI2"/>
<evidence type="ECO:0000313" key="14">
    <source>
        <dbReference type="EMBL" id="TLP64996.1"/>
    </source>
</evidence>
<dbReference type="Gene3D" id="1.10.287.950">
    <property type="entry name" value="Methyl-accepting chemotaxis protein"/>
    <property type="match status" value="1"/>
</dbReference>
<dbReference type="SMART" id="SM01049">
    <property type="entry name" value="Cache_2"/>
    <property type="match status" value="1"/>
</dbReference>
<dbReference type="Pfam" id="PF00672">
    <property type="entry name" value="HAMP"/>
    <property type="match status" value="1"/>
</dbReference>
<protein>
    <submittedName>
        <fullName evidence="14">Methyl-accepting chemotaxis protein</fullName>
    </submittedName>
</protein>
<evidence type="ECO:0000259" key="12">
    <source>
        <dbReference type="PROSITE" id="PS50111"/>
    </source>
</evidence>
<reference evidence="14 15" key="1">
    <citation type="submission" date="2019-05" db="EMBL/GenBank/DDBJ databases">
        <title>Pseudomonas sp. SC006 isolated from lettuce that can produce HBGAs.</title>
        <authorList>
            <person name="Wang D."/>
            <person name="Liao N."/>
            <person name="Liu D."/>
            <person name="Zhang Z."/>
            <person name="Zou S."/>
        </authorList>
    </citation>
    <scope>NUCLEOTIDE SEQUENCE [LARGE SCALE GENOMIC DNA]</scope>
    <source>
        <strain evidence="14 15">SC006</strain>
    </source>
</reference>